<evidence type="ECO:0008006" key="3">
    <source>
        <dbReference type="Google" id="ProtNLM"/>
    </source>
</evidence>
<evidence type="ECO:0000313" key="1">
    <source>
        <dbReference type="EMBL" id="TRA99047.1"/>
    </source>
</evidence>
<protein>
    <recommendedName>
        <fullName evidence="3">Glycosyltransferase family 9 protein</fullName>
    </recommendedName>
</protein>
<dbReference type="OrthoDB" id="2068453at2"/>
<dbReference type="Gene3D" id="3.40.50.2000">
    <property type="entry name" value="Glycogen Phosphorylase B"/>
    <property type="match status" value="1"/>
</dbReference>
<dbReference type="Proteomes" id="UP000315434">
    <property type="component" value="Unassembled WGS sequence"/>
</dbReference>
<organism evidence="1 2">
    <name type="scientific">Rhizobium rhizogenes</name>
    <name type="common">Agrobacterium rhizogenes</name>
    <dbReference type="NCBI Taxonomy" id="359"/>
    <lineage>
        <taxon>Bacteria</taxon>
        <taxon>Pseudomonadati</taxon>
        <taxon>Pseudomonadota</taxon>
        <taxon>Alphaproteobacteria</taxon>
        <taxon>Hyphomicrobiales</taxon>
        <taxon>Rhizobiaceae</taxon>
        <taxon>Rhizobium/Agrobacterium group</taxon>
        <taxon>Rhizobium</taxon>
    </lineage>
</organism>
<dbReference type="InterPro" id="IPR002201">
    <property type="entry name" value="Glyco_trans_9"/>
</dbReference>
<gene>
    <name evidence="1" type="ORF">EXN68_16385</name>
</gene>
<sequence>MAVFKALEKKIRHAYKRRKLASSGIVENDDGAILVTGGLGDLIVIARFMRDLLQHLGGGEFSIFYSSPTVAEMVFKSVPGFKGAYPSHFYKYAKDVCLYGLKINQFIYVEKWPGHRALAKADKKIYELVRILEAYEKKIEPLDVVRSHHPFLDGTLGRYAAIKGRSRNDFLHYVTGVGYGGDKLALSCDETVLTQHDLIAGKYITIHNGYDEAMQGLPGRRATKAYPGWSDVISYLMEKFGGDFKFVQIGTTKTSEPISGVDVNLIGKTSLAEALGLLANTAFHLDNEGGFVHAAAAFGKKSCVVFGPTSVDYFGYSSNLNFAPLQCGDCWWSEKTWMMACPKGDLAPICMSAYDAEVLARNIHNWWENQIISPSV</sequence>
<name>A0A546XEC3_RHIRH</name>
<accession>A0A546XEC3</accession>
<proteinExistence type="predicted"/>
<reference evidence="1 2" key="1">
    <citation type="journal article" date="2019" name="Appl. Microbiol. Biotechnol.">
        <title>Differential efficiency of wild type rhizogenic strains for rol gene transformation of plants.</title>
        <authorList>
            <person name="Desmet S."/>
            <person name="De Keyser E."/>
            <person name="Van Vaerenbergh J."/>
            <person name="Baeyen S."/>
            <person name="Van Huylenbroeck J."/>
            <person name="Geelen D."/>
            <person name="Dhooghe E."/>
        </authorList>
    </citation>
    <scope>NUCLEOTIDE SEQUENCE [LARGE SCALE GENOMIC DNA]</scope>
    <source>
        <strain evidence="1 2">GBBC3284</strain>
    </source>
</reference>
<dbReference type="RefSeq" id="WP_142841889.1">
    <property type="nucleotide sequence ID" value="NZ_JAPZAC010000004.1"/>
</dbReference>
<dbReference type="Pfam" id="PF01075">
    <property type="entry name" value="Glyco_transf_9"/>
    <property type="match status" value="1"/>
</dbReference>
<dbReference type="AlphaFoldDB" id="A0A546XEC3"/>
<dbReference type="EMBL" id="SGNY01000005">
    <property type="protein sequence ID" value="TRA99047.1"/>
    <property type="molecule type" value="Genomic_DNA"/>
</dbReference>
<dbReference type="GO" id="GO:0016757">
    <property type="term" value="F:glycosyltransferase activity"/>
    <property type="evidence" value="ECO:0007669"/>
    <property type="project" value="InterPro"/>
</dbReference>
<dbReference type="SUPFAM" id="SSF53756">
    <property type="entry name" value="UDP-Glycosyltransferase/glycogen phosphorylase"/>
    <property type="match status" value="1"/>
</dbReference>
<comment type="caution">
    <text evidence="1">The sequence shown here is derived from an EMBL/GenBank/DDBJ whole genome shotgun (WGS) entry which is preliminary data.</text>
</comment>
<evidence type="ECO:0000313" key="2">
    <source>
        <dbReference type="Proteomes" id="UP000315434"/>
    </source>
</evidence>